<comment type="caution">
    <text evidence="1">The sequence shown here is derived from an EMBL/GenBank/DDBJ whole genome shotgun (WGS) entry which is preliminary data.</text>
</comment>
<evidence type="ECO:0000313" key="2">
    <source>
        <dbReference type="Proteomes" id="UP000188929"/>
    </source>
</evidence>
<evidence type="ECO:0008006" key="3">
    <source>
        <dbReference type="Google" id="ProtNLM"/>
    </source>
</evidence>
<gene>
    <name evidence="1" type="ORF">BL253_11340</name>
</gene>
<accession>A0A1V2IDK4</accession>
<dbReference type="EMBL" id="MOMC01000021">
    <property type="protein sequence ID" value="ONH30959.1"/>
    <property type="molecule type" value="Genomic_DNA"/>
</dbReference>
<evidence type="ECO:0000313" key="1">
    <source>
        <dbReference type="EMBL" id="ONH30959.1"/>
    </source>
</evidence>
<reference evidence="2" key="1">
    <citation type="submission" date="2016-10" db="EMBL/GenBank/DDBJ databases">
        <title>Frankia sp. NRRL B-16386 Genome sequencing.</title>
        <authorList>
            <person name="Ghodhbane-Gtari F."/>
            <person name="Swanson E."/>
            <person name="Gueddou A."/>
            <person name="Hezbri K."/>
            <person name="Ktari K."/>
            <person name="Nouioui I."/>
            <person name="Morris K."/>
            <person name="Simpson S."/>
            <person name="Abebe-Akele F."/>
            <person name="Thomas K."/>
            <person name="Gtari M."/>
            <person name="Tisa L.S."/>
        </authorList>
    </citation>
    <scope>NUCLEOTIDE SEQUENCE [LARGE SCALE GENOMIC DNA]</scope>
    <source>
        <strain evidence="2">NRRL B-16386</strain>
    </source>
</reference>
<sequence length="217" mass="23611">MAGALLLVSACGSASDKYVTNKSAGVYVRLPDGWSQARVQEPLLIGLDARQLSPEMYSLLRQIDWLTGIDASGNEKPDVFNPAAQQPNGFIQVRQLLPEEAKSISTNDLRDLVVPIDQSQAAQDELVRKDPVSARLQPAFLLILEESVKKANGVHGVHLVYQLSTSTGLVTFDQTSLLDSQQTVLYQLVMTCTALCYAQYGSSVTSVQHSFTVNPTT</sequence>
<protein>
    <recommendedName>
        <fullName evidence="3">PsbP C-terminal domain-containing protein</fullName>
    </recommendedName>
</protein>
<dbReference type="Proteomes" id="UP000188929">
    <property type="component" value="Unassembled WGS sequence"/>
</dbReference>
<organism evidence="1 2">
    <name type="scientific">Pseudofrankia asymbiotica</name>
    <dbReference type="NCBI Taxonomy" id="1834516"/>
    <lineage>
        <taxon>Bacteria</taxon>
        <taxon>Bacillati</taxon>
        <taxon>Actinomycetota</taxon>
        <taxon>Actinomycetes</taxon>
        <taxon>Frankiales</taxon>
        <taxon>Frankiaceae</taxon>
        <taxon>Pseudofrankia</taxon>
    </lineage>
</organism>
<proteinExistence type="predicted"/>
<name>A0A1V2IDK4_9ACTN</name>
<dbReference type="AlphaFoldDB" id="A0A1V2IDK4"/>
<keyword evidence="2" id="KW-1185">Reference proteome</keyword>